<dbReference type="PROSITE" id="PS51831">
    <property type="entry name" value="HD"/>
    <property type="match status" value="1"/>
</dbReference>
<dbReference type="AlphaFoldDB" id="A0A0U1QQX4"/>
<evidence type="ECO:0000256" key="2">
    <source>
        <dbReference type="ARBA" id="ARBA00022723"/>
    </source>
</evidence>
<dbReference type="PANTHER" id="PTHR35795:SF1">
    <property type="entry name" value="BIS(5'-NUCLEOSYL)-TETRAPHOSPHATASE, SYMMETRICAL"/>
    <property type="match status" value="1"/>
</dbReference>
<dbReference type="GO" id="GO:0046872">
    <property type="term" value="F:metal ion binding"/>
    <property type="evidence" value="ECO:0007669"/>
    <property type="project" value="UniProtKB-KW"/>
</dbReference>
<dbReference type="Pfam" id="PF01966">
    <property type="entry name" value="HD"/>
    <property type="match status" value="1"/>
</dbReference>
<comment type="catalytic activity">
    <reaction evidence="6">
        <text>P(1),P(4)-bis(5'-adenosyl) tetraphosphate + H2O = 2 ADP + 2 H(+)</text>
        <dbReference type="Rhea" id="RHEA:24252"/>
        <dbReference type="ChEBI" id="CHEBI:15377"/>
        <dbReference type="ChEBI" id="CHEBI:15378"/>
        <dbReference type="ChEBI" id="CHEBI:58141"/>
        <dbReference type="ChEBI" id="CHEBI:456216"/>
        <dbReference type="EC" id="3.6.1.41"/>
    </reaction>
</comment>
<dbReference type="InterPro" id="IPR051094">
    <property type="entry name" value="Diverse_Catalytic_Enzymes"/>
</dbReference>
<evidence type="ECO:0000256" key="3">
    <source>
        <dbReference type="ARBA" id="ARBA00022741"/>
    </source>
</evidence>
<dbReference type="STRING" id="1069536.SINU_04045"/>
<keyword evidence="5" id="KW-0408">Iron</keyword>
<dbReference type="NCBIfam" id="TIGR00488">
    <property type="entry name" value="bis(5'-nucleosyl)-tetraphosphatase (symmetrical) YqeK"/>
    <property type="match status" value="1"/>
</dbReference>
<evidence type="ECO:0000256" key="5">
    <source>
        <dbReference type="ARBA" id="ARBA00023004"/>
    </source>
</evidence>
<dbReference type="Proteomes" id="UP000035553">
    <property type="component" value="Unassembled WGS sequence"/>
</dbReference>
<dbReference type="SUPFAM" id="SSF109604">
    <property type="entry name" value="HD-domain/PDEase-like"/>
    <property type="match status" value="1"/>
</dbReference>
<comment type="caution">
    <text evidence="8">The sequence shown here is derived from an EMBL/GenBank/DDBJ whole genome shotgun (WGS) entry which is preliminary data.</text>
</comment>
<keyword evidence="2" id="KW-0479">Metal-binding</keyword>
<reference evidence="8 9" key="1">
    <citation type="journal article" date="2011" name="J. Bacteriol.">
        <title>Draft genome sequence of Sporolactobacillus inulinus strain CASD, an efficient D-lactic acid-producing bacterium with high-concentration lactate tolerance capability.</title>
        <authorList>
            <person name="Yu B."/>
            <person name="Su F."/>
            <person name="Wang L."/>
            <person name="Xu K."/>
            <person name="Zhao B."/>
            <person name="Xu P."/>
        </authorList>
    </citation>
    <scope>NUCLEOTIDE SEQUENCE [LARGE SCALE GENOMIC DNA]</scope>
    <source>
        <strain evidence="8 9">CASD</strain>
    </source>
</reference>
<dbReference type="GO" id="GO:0000166">
    <property type="term" value="F:nucleotide binding"/>
    <property type="evidence" value="ECO:0007669"/>
    <property type="project" value="UniProtKB-KW"/>
</dbReference>
<dbReference type="CDD" id="cd00077">
    <property type="entry name" value="HDc"/>
    <property type="match status" value="1"/>
</dbReference>
<dbReference type="EMBL" id="AFVQ02000050">
    <property type="protein sequence ID" value="KLI03227.1"/>
    <property type="molecule type" value="Genomic_DNA"/>
</dbReference>
<proteinExistence type="predicted"/>
<dbReference type="Gene3D" id="1.10.3210.10">
    <property type="entry name" value="Hypothetical protein af1432"/>
    <property type="match status" value="1"/>
</dbReference>
<dbReference type="SMART" id="SM00471">
    <property type="entry name" value="HDc"/>
    <property type="match status" value="1"/>
</dbReference>
<dbReference type="RefSeq" id="WP_010023890.1">
    <property type="nucleotide sequence ID" value="NZ_AFVQ02000050.1"/>
</dbReference>
<keyword evidence="9" id="KW-1185">Reference proteome</keyword>
<sequence>MQIDEAEQVIKEILPEKRFVHSVGVSETAGKLANRYGGDVYKARLAGMLHDIVKYFSDDELKALILRKPGTWSDCLKYSDKLWHAPAGAVYVQEKFAIDDPDILNAMIYHTTGHKEMTLLEKIIFLADYIEPNRSFPGVDTVREAAERDLNEAVRLELQKTIAYLVAKQQSVYPKTFEAYNDLVMKNDKKTNEVTE</sequence>
<dbReference type="GO" id="GO:0008803">
    <property type="term" value="F:bis(5'-nucleosyl)-tetraphosphatase (symmetrical) activity"/>
    <property type="evidence" value="ECO:0007669"/>
    <property type="project" value="UniProtKB-EC"/>
</dbReference>
<dbReference type="InterPro" id="IPR003607">
    <property type="entry name" value="HD/PDEase_dom"/>
</dbReference>
<dbReference type="PANTHER" id="PTHR35795">
    <property type="entry name" value="SLR1885 PROTEIN"/>
    <property type="match status" value="1"/>
</dbReference>
<dbReference type="InterPro" id="IPR006674">
    <property type="entry name" value="HD_domain"/>
</dbReference>
<feature type="domain" description="HD" evidence="7">
    <location>
        <begin position="18"/>
        <end position="133"/>
    </location>
</feature>
<keyword evidence="4 8" id="KW-0378">Hydrolase</keyword>
<evidence type="ECO:0000313" key="9">
    <source>
        <dbReference type="Proteomes" id="UP000035553"/>
    </source>
</evidence>
<evidence type="ECO:0000259" key="7">
    <source>
        <dbReference type="PROSITE" id="PS51831"/>
    </source>
</evidence>
<accession>A0A0U1QQX4</accession>
<evidence type="ECO:0000256" key="6">
    <source>
        <dbReference type="ARBA" id="ARBA00049417"/>
    </source>
</evidence>
<organism evidence="8 9">
    <name type="scientific">Sporolactobacillus inulinus CASD</name>
    <dbReference type="NCBI Taxonomy" id="1069536"/>
    <lineage>
        <taxon>Bacteria</taxon>
        <taxon>Bacillati</taxon>
        <taxon>Bacillota</taxon>
        <taxon>Bacilli</taxon>
        <taxon>Bacillales</taxon>
        <taxon>Sporolactobacillaceae</taxon>
        <taxon>Sporolactobacillus</taxon>
    </lineage>
</organism>
<evidence type="ECO:0000256" key="4">
    <source>
        <dbReference type="ARBA" id="ARBA00022801"/>
    </source>
</evidence>
<keyword evidence="3" id="KW-0547">Nucleotide-binding</keyword>
<gene>
    <name evidence="8" type="ORF">SINU_04045</name>
</gene>
<protein>
    <recommendedName>
        <fullName evidence="1">bis(5'-nucleosyl)-tetraphosphatase (symmetrical)</fullName>
        <ecNumber evidence="1">3.6.1.41</ecNumber>
    </recommendedName>
</protein>
<dbReference type="InterPro" id="IPR005249">
    <property type="entry name" value="YqeK"/>
</dbReference>
<evidence type="ECO:0000313" key="8">
    <source>
        <dbReference type="EMBL" id="KLI03227.1"/>
    </source>
</evidence>
<name>A0A0U1QQX4_9BACL</name>
<dbReference type="EC" id="3.6.1.41" evidence="1"/>
<dbReference type="OrthoDB" id="9782134at2"/>
<evidence type="ECO:0000256" key="1">
    <source>
        <dbReference type="ARBA" id="ARBA00012506"/>
    </source>
</evidence>